<name>A0A9Q0JVX0_9MAGN</name>
<dbReference type="AlphaFoldDB" id="A0A9Q0JVX0"/>
<dbReference type="Proteomes" id="UP001141806">
    <property type="component" value="Unassembled WGS sequence"/>
</dbReference>
<reference evidence="2" key="1">
    <citation type="journal article" date="2023" name="Plant J.">
        <title>The genome of the king protea, Protea cynaroides.</title>
        <authorList>
            <person name="Chang J."/>
            <person name="Duong T.A."/>
            <person name="Schoeman C."/>
            <person name="Ma X."/>
            <person name="Roodt D."/>
            <person name="Barker N."/>
            <person name="Li Z."/>
            <person name="Van de Peer Y."/>
            <person name="Mizrachi E."/>
        </authorList>
    </citation>
    <scope>NUCLEOTIDE SEQUENCE</scope>
    <source>
        <tissue evidence="2">Young leaves</tissue>
    </source>
</reference>
<dbReference type="OrthoDB" id="681218at2759"/>
<feature type="region of interest" description="Disordered" evidence="1">
    <location>
        <begin position="57"/>
        <end position="85"/>
    </location>
</feature>
<accession>A0A9Q0JVX0</accession>
<comment type="caution">
    <text evidence="2">The sequence shown here is derived from an EMBL/GenBank/DDBJ whole genome shotgun (WGS) entry which is preliminary data.</text>
</comment>
<evidence type="ECO:0000256" key="1">
    <source>
        <dbReference type="SAM" id="MobiDB-lite"/>
    </source>
</evidence>
<proteinExistence type="predicted"/>
<dbReference type="EMBL" id="JAMYWD010000012">
    <property type="protein sequence ID" value="KAJ4953731.1"/>
    <property type="molecule type" value="Genomic_DNA"/>
</dbReference>
<keyword evidence="3" id="KW-1185">Reference proteome</keyword>
<gene>
    <name evidence="2" type="ORF">NE237_030563</name>
</gene>
<evidence type="ECO:0000313" key="3">
    <source>
        <dbReference type="Proteomes" id="UP001141806"/>
    </source>
</evidence>
<feature type="region of interest" description="Disordered" evidence="1">
    <location>
        <begin position="120"/>
        <end position="145"/>
    </location>
</feature>
<organism evidence="2 3">
    <name type="scientific">Protea cynaroides</name>
    <dbReference type="NCBI Taxonomy" id="273540"/>
    <lineage>
        <taxon>Eukaryota</taxon>
        <taxon>Viridiplantae</taxon>
        <taxon>Streptophyta</taxon>
        <taxon>Embryophyta</taxon>
        <taxon>Tracheophyta</taxon>
        <taxon>Spermatophyta</taxon>
        <taxon>Magnoliopsida</taxon>
        <taxon>Proteales</taxon>
        <taxon>Proteaceae</taxon>
        <taxon>Protea</taxon>
    </lineage>
</organism>
<sequence length="180" mass="19888">METCASNKYFETGGKLAVVPKCHVNKNELSQNCMLNRICKLSPTIASPQVQSLVRIQRSRSRQKDLEPRNSARANAERHSRKKGSCSVYSGRIMRSRTAFQQPNTIKELLELNKASDYTDDNGGGAAQTKPAKCPSSGNDLKETSMDIFPCSDANGIGNLEKWNPDIVETKNGKPKPVLF</sequence>
<evidence type="ECO:0000313" key="2">
    <source>
        <dbReference type="EMBL" id="KAJ4953731.1"/>
    </source>
</evidence>
<protein>
    <submittedName>
        <fullName evidence="2">Uncharacterized protein</fullName>
    </submittedName>
</protein>
<feature type="compositionally biased region" description="Basic and acidic residues" evidence="1">
    <location>
        <begin position="62"/>
        <end position="78"/>
    </location>
</feature>